<sequence length="91" mass="10635">MGDERSHVQGERKEHRAFDPDILPRLRSLLATLADLDVAHASNLIVIESRPMDEARKDRLTTGLWLSHCRRRAPYVREIEALRERMDATFR</sequence>
<dbReference type="EMBL" id="CP102845">
    <property type="protein sequence ID" value="UVF21490.1"/>
    <property type="molecule type" value="Genomic_DNA"/>
</dbReference>
<dbReference type="RefSeq" id="WP_173948671.1">
    <property type="nucleotide sequence ID" value="NZ_CP102845.1"/>
</dbReference>
<name>A0ABY5RW64_9HYPH</name>
<evidence type="ECO:0000313" key="2">
    <source>
        <dbReference type="Proteomes" id="UP001017257"/>
    </source>
</evidence>
<accession>A0ABY5RW64</accession>
<keyword evidence="2" id="KW-1185">Reference proteome</keyword>
<dbReference type="Proteomes" id="UP001017257">
    <property type="component" value="Chromosome"/>
</dbReference>
<organism evidence="1 2">
    <name type="scientific">Microvirga terrae</name>
    <dbReference type="NCBI Taxonomy" id="2740529"/>
    <lineage>
        <taxon>Bacteria</taxon>
        <taxon>Pseudomonadati</taxon>
        <taxon>Pseudomonadota</taxon>
        <taxon>Alphaproteobacteria</taxon>
        <taxon>Hyphomicrobiales</taxon>
        <taxon>Methylobacteriaceae</taxon>
        <taxon>Microvirga</taxon>
    </lineage>
</organism>
<proteinExistence type="predicted"/>
<protein>
    <submittedName>
        <fullName evidence="1">Uncharacterized protein</fullName>
    </submittedName>
</protein>
<reference evidence="1" key="1">
    <citation type="submission" date="2022-08" db="EMBL/GenBank/DDBJ databases">
        <title>Microvirga terrae sp. nov., isolated from soil.</title>
        <authorList>
            <person name="Kim K.H."/>
            <person name="Seo Y.L."/>
            <person name="Kim J.M."/>
            <person name="Lee J.K."/>
            <person name="Han D.M."/>
            <person name="Jeon C.O."/>
        </authorList>
    </citation>
    <scope>NUCLEOTIDE SEQUENCE</scope>
    <source>
        <strain evidence="1">R24</strain>
    </source>
</reference>
<evidence type="ECO:0000313" key="1">
    <source>
        <dbReference type="EMBL" id="UVF21490.1"/>
    </source>
</evidence>
<gene>
    <name evidence="1" type="ORF">HPT29_010390</name>
</gene>